<evidence type="ECO:0000313" key="1">
    <source>
        <dbReference type="EMBL" id="KAK1145164.1"/>
    </source>
</evidence>
<dbReference type="EMBL" id="JAOPJF010000026">
    <property type="protein sequence ID" value="KAK1145164.1"/>
    <property type="molecule type" value="Genomic_DNA"/>
</dbReference>
<evidence type="ECO:0000313" key="2">
    <source>
        <dbReference type="Proteomes" id="UP001177260"/>
    </source>
</evidence>
<reference evidence="1 2" key="1">
    <citation type="journal article" date="2023" name="ACS Omega">
        <title>Identification of the Neoaspergillic Acid Biosynthesis Gene Cluster by Establishing an In Vitro CRISPR-Ribonucleoprotein Genetic System in Aspergillus melleus.</title>
        <authorList>
            <person name="Yuan B."/>
            <person name="Grau M.F."/>
            <person name="Murata R.M."/>
            <person name="Torok T."/>
            <person name="Venkateswaran K."/>
            <person name="Stajich J.E."/>
            <person name="Wang C.C.C."/>
        </authorList>
    </citation>
    <scope>NUCLEOTIDE SEQUENCE [LARGE SCALE GENOMIC DNA]</scope>
    <source>
        <strain evidence="1 2">IMV 1140</strain>
    </source>
</reference>
<sequence>MKISFLTTFTLIGAALAMPAADAKQKTIPVGQPCTKDGNMGICAKGGFCLQKENAKQGVCKPGN</sequence>
<proteinExistence type="predicted"/>
<comment type="caution">
    <text evidence="1">The sequence shown here is derived from an EMBL/GenBank/DDBJ whole genome shotgun (WGS) entry which is preliminary data.</text>
</comment>
<dbReference type="Proteomes" id="UP001177260">
    <property type="component" value="Unassembled WGS sequence"/>
</dbReference>
<keyword evidence="2" id="KW-1185">Reference proteome</keyword>
<protein>
    <submittedName>
        <fullName evidence="1">Uncharacterized protein</fullName>
    </submittedName>
</protein>
<name>A0ACC3B5E6_9EURO</name>
<accession>A0ACC3B5E6</accession>
<organism evidence="1 2">
    <name type="scientific">Aspergillus melleus</name>
    <dbReference type="NCBI Taxonomy" id="138277"/>
    <lineage>
        <taxon>Eukaryota</taxon>
        <taxon>Fungi</taxon>
        <taxon>Dikarya</taxon>
        <taxon>Ascomycota</taxon>
        <taxon>Pezizomycotina</taxon>
        <taxon>Eurotiomycetes</taxon>
        <taxon>Eurotiomycetidae</taxon>
        <taxon>Eurotiales</taxon>
        <taxon>Aspergillaceae</taxon>
        <taxon>Aspergillus</taxon>
        <taxon>Aspergillus subgen. Circumdati</taxon>
    </lineage>
</organism>
<gene>
    <name evidence="1" type="ORF">N8T08_004597</name>
</gene>